<evidence type="ECO:0000256" key="1">
    <source>
        <dbReference type="SAM" id="MobiDB-lite"/>
    </source>
</evidence>
<sequence>MALQFVIKSLLRHRVQGPGRQVFLDRPRDGRDLHQGGVRQGREAGLRHPRQGAEDGAASDRPNMKPGEPNSGECTPDFFCPTLVGIFLQS</sequence>
<name>A0AAV4Q6B0_CAEEX</name>
<dbReference type="AlphaFoldDB" id="A0AAV4Q6B0"/>
<protein>
    <submittedName>
        <fullName evidence="2">Uncharacterized protein</fullName>
    </submittedName>
</protein>
<feature type="compositionally biased region" description="Basic and acidic residues" evidence="1">
    <location>
        <begin position="23"/>
        <end position="46"/>
    </location>
</feature>
<evidence type="ECO:0000313" key="3">
    <source>
        <dbReference type="Proteomes" id="UP001054945"/>
    </source>
</evidence>
<keyword evidence="3" id="KW-1185">Reference proteome</keyword>
<accession>A0AAV4Q6B0</accession>
<organism evidence="2 3">
    <name type="scientific">Caerostris extrusa</name>
    <name type="common">Bark spider</name>
    <name type="synonym">Caerostris bankana</name>
    <dbReference type="NCBI Taxonomy" id="172846"/>
    <lineage>
        <taxon>Eukaryota</taxon>
        <taxon>Metazoa</taxon>
        <taxon>Ecdysozoa</taxon>
        <taxon>Arthropoda</taxon>
        <taxon>Chelicerata</taxon>
        <taxon>Arachnida</taxon>
        <taxon>Araneae</taxon>
        <taxon>Araneomorphae</taxon>
        <taxon>Entelegynae</taxon>
        <taxon>Araneoidea</taxon>
        <taxon>Araneidae</taxon>
        <taxon>Caerostris</taxon>
    </lineage>
</organism>
<comment type="caution">
    <text evidence="2">The sequence shown here is derived from an EMBL/GenBank/DDBJ whole genome shotgun (WGS) entry which is preliminary data.</text>
</comment>
<dbReference type="EMBL" id="BPLR01005854">
    <property type="protein sequence ID" value="GIY05528.1"/>
    <property type="molecule type" value="Genomic_DNA"/>
</dbReference>
<evidence type="ECO:0000313" key="2">
    <source>
        <dbReference type="EMBL" id="GIY05528.1"/>
    </source>
</evidence>
<dbReference type="Proteomes" id="UP001054945">
    <property type="component" value="Unassembled WGS sequence"/>
</dbReference>
<reference evidence="2 3" key="1">
    <citation type="submission" date="2021-06" db="EMBL/GenBank/DDBJ databases">
        <title>Caerostris extrusa draft genome.</title>
        <authorList>
            <person name="Kono N."/>
            <person name="Arakawa K."/>
        </authorList>
    </citation>
    <scope>NUCLEOTIDE SEQUENCE [LARGE SCALE GENOMIC DNA]</scope>
</reference>
<feature type="region of interest" description="Disordered" evidence="1">
    <location>
        <begin position="21"/>
        <end position="75"/>
    </location>
</feature>
<gene>
    <name evidence="2" type="ORF">CEXT_721401</name>
</gene>
<proteinExistence type="predicted"/>